<keyword evidence="4" id="KW-0547">Nucleotide-binding</keyword>
<feature type="transmembrane region" description="Helical" evidence="9">
    <location>
        <begin position="1085"/>
        <end position="1106"/>
    </location>
</feature>
<dbReference type="PROSITE" id="PS50893">
    <property type="entry name" value="ABC_TRANSPORTER_2"/>
    <property type="match status" value="2"/>
</dbReference>
<dbReference type="Pfam" id="PF00005">
    <property type="entry name" value="ABC_tran"/>
    <property type="match status" value="2"/>
</dbReference>
<dbReference type="PROSITE" id="PS00211">
    <property type="entry name" value="ABC_TRANSPORTER_1"/>
    <property type="match status" value="2"/>
</dbReference>
<feature type="transmembrane region" description="Helical" evidence="9">
    <location>
        <begin position="499"/>
        <end position="523"/>
    </location>
</feature>
<feature type="compositionally biased region" description="Basic and acidic residues" evidence="8">
    <location>
        <begin position="972"/>
        <end position="993"/>
    </location>
</feature>
<organism evidence="12 13">
    <name type="scientific">Aplysia californica</name>
    <name type="common">California sea hare</name>
    <dbReference type="NCBI Taxonomy" id="6500"/>
    <lineage>
        <taxon>Eukaryota</taxon>
        <taxon>Metazoa</taxon>
        <taxon>Spiralia</taxon>
        <taxon>Lophotrochozoa</taxon>
        <taxon>Mollusca</taxon>
        <taxon>Gastropoda</taxon>
        <taxon>Heterobranchia</taxon>
        <taxon>Euthyneura</taxon>
        <taxon>Tectipleura</taxon>
        <taxon>Aplysiida</taxon>
        <taxon>Aplysioidea</taxon>
        <taxon>Aplysiidae</taxon>
        <taxon>Aplysia</taxon>
    </lineage>
</organism>
<keyword evidence="2" id="KW-0813">Transport</keyword>
<feature type="transmembrane region" description="Helical" evidence="9">
    <location>
        <begin position="1274"/>
        <end position="1295"/>
    </location>
</feature>
<evidence type="ECO:0000256" key="7">
    <source>
        <dbReference type="ARBA" id="ARBA00023136"/>
    </source>
</evidence>
<evidence type="ECO:0000256" key="5">
    <source>
        <dbReference type="ARBA" id="ARBA00022840"/>
    </source>
</evidence>
<feature type="domain" description="ABC transmembrane type-1" evidence="11">
    <location>
        <begin position="398"/>
        <end position="671"/>
    </location>
</feature>
<dbReference type="InterPro" id="IPR017871">
    <property type="entry name" value="ABC_transporter-like_CS"/>
</dbReference>
<protein>
    <submittedName>
        <fullName evidence="13">Multidrug resistance-associated protein 7 isoform X1</fullName>
    </submittedName>
</protein>
<keyword evidence="6 9" id="KW-1133">Transmembrane helix</keyword>
<feature type="transmembrane region" description="Helical" evidence="9">
    <location>
        <begin position="529"/>
        <end position="549"/>
    </location>
</feature>
<dbReference type="CDD" id="cd03244">
    <property type="entry name" value="ABCC_MRP_domain2"/>
    <property type="match status" value="1"/>
</dbReference>
<keyword evidence="7 9" id="KW-0472">Membrane</keyword>
<dbReference type="GeneID" id="101854886"/>
<feature type="transmembrane region" description="Helical" evidence="9">
    <location>
        <begin position="390"/>
        <end position="414"/>
    </location>
</feature>
<dbReference type="CDD" id="cd03250">
    <property type="entry name" value="ABCC_MRP_domain1"/>
    <property type="match status" value="1"/>
</dbReference>
<feature type="transmembrane region" description="Helical" evidence="9">
    <location>
        <begin position="615"/>
        <end position="636"/>
    </location>
</feature>
<evidence type="ECO:0000256" key="2">
    <source>
        <dbReference type="ARBA" id="ARBA00022448"/>
    </source>
</evidence>
<feature type="transmembrane region" description="Helical" evidence="9">
    <location>
        <begin position="181"/>
        <end position="198"/>
    </location>
</feature>
<dbReference type="SUPFAM" id="SSF52540">
    <property type="entry name" value="P-loop containing nucleoside triphosphate hydrolases"/>
    <property type="match status" value="2"/>
</dbReference>
<dbReference type="Gene3D" id="3.40.50.300">
    <property type="entry name" value="P-loop containing nucleotide triphosphate hydrolases"/>
    <property type="match status" value="2"/>
</dbReference>
<dbReference type="SUPFAM" id="SSF90123">
    <property type="entry name" value="ABC transporter transmembrane region"/>
    <property type="match status" value="2"/>
</dbReference>
<dbReference type="SMART" id="SM00382">
    <property type="entry name" value="AAA"/>
    <property type="match status" value="2"/>
</dbReference>
<dbReference type="InterPro" id="IPR027417">
    <property type="entry name" value="P-loop_NTPase"/>
</dbReference>
<feature type="transmembrane region" description="Helical" evidence="9">
    <location>
        <begin position="648"/>
        <end position="670"/>
    </location>
</feature>
<dbReference type="InterPro" id="IPR003439">
    <property type="entry name" value="ABC_transporter-like_ATP-bd"/>
</dbReference>
<feature type="transmembrane region" description="Helical" evidence="9">
    <location>
        <begin position="1013"/>
        <end position="1033"/>
    </location>
</feature>
<dbReference type="InterPro" id="IPR036640">
    <property type="entry name" value="ABC1_TM_sf"/>
</dbReference>
<evidence type="ECO:0000259" key="11">
    <source>
        <dbReference type="PROSITE" id="PS50929"/>
    </source>
</evidence>
<dbReference type="InterPro" id="IPR011527">
    <property type="entry name" value="ABC1_TM_dom"/>
</dbReference>
<dbReference type="InterPro" id="IPR003593">
    <property type="entry name" value="AAA+_ATPase"/>
</dbReference>
<feature type="transmembrane region" description="Helical" evidence="9">
    <location>
        <begin position="142"/>
        <end position="161"/>
    </location>
</feature>
<dbReference type="PANTHER" id="PTHR24223">
    <property type="entry name" value="ATP-BINDING CASSETTE SUB-FAMILY C"/>
    <property type="match status" value="1"/>
</dbReference>
<feature type="transmembrane region" description="Helical" evidence="9">
    <location>
        <begin position="1301"/>
        <end position="1324"/>
    </location>
</feature>
<dbReference type="RefSeq" id="XP_005104370.1">
    <property type="nucleotide sequence ID" value="XM_005104313.3"/>
</dbReference>
<evidence type="ECO:0000256" key="1">
    <source>
        <dbReference type="ARBA" id="ARBA00004370"/>
    </source>
</evidence>
<dbReference type="Proteomes" id="UP000694888">
    <property type="component" value="Unplaced"/>
</dbReference>
<feature type="domain" description="ABC transmembrane type-1" evidence="11">
    <location>
        <begin position="1026"/>
        <end position="1329"/>
    </location>
</feature>
<feature type="domain" description="ABC transporter" evidence="10">
    <location>
        <begin position="1365"/>
        <end position="1598"/>
    </location>
</feature>
<feature type="transmembrane region" description="Helical" evidence="9">
    <location>
        <begin position="71"/>
        <end position="100"/>
    </location>
</feature>
<dbReference type="CDD" id="cd18605">
    <property type="entry name" value="ABC_6TM_MRP7_D2_like"/>
    <property type="match status" value="1"/>
</dbReference>
<dbReference type="Pfam" id="PF00664">
    <property type="entry name" value="ABC_membrane"/>
    <property type="match status" value="2"/>
</dbReference>
<feature type="transmembrane region" description="Helical" evidence="9">
    <location>
        <begin position="426"/>
        <end position="449"/>
    </location>
</feature>
<evidence type="ECO:0000313" key="13">
    <source>
        <dbReference type="RefSeq" id="XP_005104370.1"/>
    </source>
</evidence>
<feature type="region of interest" description="Disordered" evidence="8">
    <location>
        <begin position="717"/>
        <end position="749"/>
    </location>
</feature>
<reference evidence="13" key="1">
    <citation type="submission" date="2025-08" db="UniProtKB">
        <authorList>
            <consortium name="RefSeq"/>
        </authorList>
    </citation>
    <scope>IDENTIFICATION</scope>
</reference>
<proteinExistence type="predicted"/>
<evidence type="ECO:0000259" key="10">
    <source>
        <dbReference type="PROSITE" id="PS50893"/>
    </source>
</evidence>
<feature type="region of interest" description="Disordered" evidence="8">
    <location>
        <begin position="964"/>
        <end position="993"/>
    </location>
</feature>
<dbReference type="InterPro" id="IPR050173">
    <property type="entry name" value="ABC_transporter_C-like"/>
</dbReference>
<keyword evidence="3 9" id="KW-0812">Transmembrane</keyword>
<feature type="transmembrane region" description="Helical" evidence="9">
    <location>
        <begin position="1165"/>
        <end position="1198"/>
    </location>
</feature>
<evidence type="ECO:0000256" key="9">
    <source>
        <dbReference type="SAM" id="Phobius"/>
    </source>
</evidence>
<feature type="transmembrane region" description="Helical" evidence="9">
    <location>
        <begin position="112"/>
        <end position="130"/>
    </location>
</feature>
<evidence type="ECO:0000256" key="8">
    <source>
        <dbReference type="SAM" id="MobiDB-lite"/>
    </source>
</evidence>
<dbReference type="PANTHER" id="PTHR24223:SF330">
    <property type="entry name" value="ATP-BINDING CASSETTE SUB-FAMILY C MEMBER 10"/>
    <property type="match status" value="1"/>
</dbReference>
<comment type="subcellular location">
    <subcellularLocation>
        <location evidence="1">Membrane</location>
    </subcellularLocation>
</comment>
<name>A0ABM0JY84_APLCA</name>
<dbReference type="Gene3D" id="1.20.1560.10">
    <property type="entry name" value="ABC transporter type 1, transmembrane domain"/>
    <property type="match status" value="2"/>
</dbReference>
<evidence type="ECO:0000313" key="12">
    <source>
        <dbReference type="Proteomes" id="UP000694888"/>
    </source>
</evidence>
<evidence type="ECO:0000256" key="3">
    <source>
        <dbReference type="ARBA" id="ARBA00022692"/>
    </source>
</evidence>
<gene>
    <name evidence="13" type="primary">LOC101854886</name>
</gene>
<dbReference type="PROSITE" id="PS50929">
    <property type="entry name" value="ABC_TM1F"/>
    <property type="match status" value="2"/>
</dbReference>
<dbReference type="CDD" id="cd18598">
    <property type="entry name" value="ABC_6TM_MRP7_D1_like"/>
    <property type="match status" value="1"/>
</dbReference>
<feature type="domain" description="ABC transporter" evidence="10">
    <location>
        <begin position="745"/>
        <end position="970"/>
    </location>
</feature>
<evidence type="ECO:0000256" key="6">
    <source>
        <dbReference type="ARBA" id="ARBA00022989"/>
    </source>
</evidence>
<evidence type="ECO:0000256" key="4">
    <source>
        <dbReference type="ARBA" id="ARBA00022741"/>
    </source>
</evidence>
<sequence>MEELSSQRSRGVWNWSTLCDHGENLQAWEGSDFGHCFEQLAILSPTHAFLALISSYHFGRRRSSLRGNSLYVSWTSFLIVRFVCTVALMLSPVCQIIFSISLEHMLPSIADGVFAGLAFLSWTLHALYVWNVRYLHSNSLRGPLSAVISVLLVAVSSAVHVHTVVTRRMAHSPHQLATEEYTAYLNAAFCLIYFFTLIPNKSRIYHSDIFCLNGSEEASEPLTWDRIRSYSSTVPQRENVIVAEARVGCISWLTFQWVQPLMSRGAVKKINSVDDLYKLPRRLNTNLINQKFEKIMIKAFKSEDQRKTRALDASGSFENSFGNSAVVSDQHQAVNDRGQSLNDPSQYQVRYEGMRTQDENITSSPYETGKHSLRQISLFKVLNSAFGLEYYCLGMLRLLGDCLSFAGPLLLNYLVTFIEDRSEPMFHGYLLVGGLFLSTLLGTVCYTQFDYNVQVVAYKIRCAVVTTIYRKSLTISGVAQSRFTSGEIVNFMSTDCDRILNFCPSFHAFWSLPFKVAVSLYLLYQQVGLAFLAGLTFAVLLVPVNRWLAKKIGKLSREMMQHKDGRVKLMSEILYGIRVVKLHSWESHFADRIASVRQQELKCLRGRKYLDALCVYFWGTTPVLISILTFGTYVLMGHTLTAAKVFTSLSLFVMLISPLNAFPWVLNGLVEAWVSLQRVQKFVCLTDMDPGAYYSPPAQSSDSGAGPVIRISNASFSWQPSSSDTEEKAAANTVATTEGGNDEQDNLSDLSSDAASSMVQDLLNITVDVHRGQLVGVIGRVGAGKSSFLASVLGELRRLEGEIAIDDLDAGFAFVSQEPWLQQAAIRDNILFGRPFESQRYNKTLEACALTEDLKMMPSGDLTEVGENGVTLSGGQRARVALARAVYQDKSVYLLDDPLSAVDAHVAQHLYTHCIAGLLGSKTRVLCTHQLKFLARADWVIVLEDGNIAKSGVPSDVLPHVQMLESNRPGQRHKDKEDEEEKAAAKREEAKEENLVKEEGREKGVVKAAVYKSYWLAVGTCLSPSVLLALFFMQASRNLTDWWLAFWVTHSQDSSPLNSSVPAVIWPVRNIPAQNLSSGSDNLNFYLGIYGGLAACNSIFTLMRAFMFAYGGVKAATVIHQRLLKAILKAPMSFFDMTPVGRILNRFSSDLYAVDDGLPFILNIFLAQTYGILGTLVITCYGLPWFTISLVPMAVIYYKIQHYYRHTSRELKRLSSVSLSPIYSHFSETIIGLTTIRAMRHSTRFCQENIVRLDMNQRAQYATQLSARWLDFRLRMLGVAMVTCISFVAVIQHQLSSVNSGLVGLAISYALAVTNLLGGVVMFFTETEKEFVSVERCQQYIVETPVEKWNGTLFPPSVWPSEGVVEFEDVCLRYNNSQARVLNGVSFKTEPGEKVGIVGRTGAGKSSLFLSLFRLAELSQGRIIVDDIVISMLDLNDIRSKFAIIPQDPFLFSGTIRLNLDPTSVHSDSDLWAVLDRCHLSSCVDRMGGLEAKLTQRGREFSVGQRQLLCLARALLSRAKVLCIDEATASVDQETDSLIQSTIRHEFRNSTVLTIAHRVNTVLDSQRVLVMKDGQVAEFAPPDDLLKDSSSLFYQFVYGGS</sequence>
<keyword evidence="5" id="KW-0067">ATP-binding</keyword>
<keyword evidence="12" id="KW-1185">Reference proteome</keyword>
<accession>A0ABM0JY84</accession>